<dbReference type="OrthoDB" id="9797664at2"/>
<comment type="subcellular location">
    <subcellularLocation>
        <location evidence="1">Secreted</location>
    </subcellularLocation>
</comment>
<organism evidence="4 5">
    <name type="scientific">Ancylobacter novellus (strain ATCC 8093 / DSM 506 / JCM 20403 / CCM 1077 / IAM 12100 / NBRC 12443 / NCIMB 10456)</name>
    <name type="common">Starkeya novella</name>
    <dbReference type="NCBI Taxonomy" id="639283"/>
    <lineage>
        <taxon>Bacteria</taxon>
        <taxon>Pseudomonadati</taxon>
        <taxon>Pseudomonadota</taxon>
        <taxon>Alphaproteobacteria</taxon>
        <taxon>Hyphomicrobiales</taxon>
        <taxon>Xanthobacteraceae</taxon>
        <taxon>Ancylobacter</taxon>
    </lineage>
</organism>
<proteinExistence type="predicted"/>
<protein>
    <submittedName>
        <fullName evidence="4">Major royal jelly protein</fullName>
    </submittedName>
</protein>
<feature type="chain" id="PRO_5003092604" evidence="3">
    <location>
        <begin position="20"/>
        <end position="365"/>
    </location>
</feature>
<sequence>MKQSILTALLASTPLLAAAAVVAQPAAPALSVAAESTQMIWNAVAVDRGRIFVAGPRWTGSKGPALALLDAQGQPRPYPDASWNDWHPGADTASAFVNVNAIHLDGRGNLWVVDTGSPDFGGDPLPGGAKLVKIDLATDRTARIYPLGPEIAKPGSYVDDIRFKGETGYLTDAGQPGLIVFNAVTGEARRVLDGDPSTTAPADRPIVLDGTVLKGPDGSPLRVNSDPLELSPDGTWLHYGPLTGPWSRIETRWLDDPNLSPAELAKKVEPWADLPPVGGTALARNGDLYFTDLADDSLKRRAPDGTVTIIVTDPRLHWVDAPFIDEAGSMWLPVPQMDRVALFNAGTSKTRWPVQLFRIDLGLKP</sequence>
<dbReference type="eggNOG" id="COG4257">
    <property type="taxonomic scope" value="Bacteria"/>
</dbReference>
<evidence type="ECO:0000256" key="3">
    <source>
        <dbReference type="SAM" id="SignalP"/>
    </source>
</evidence>
<keyword evidence="3" id="KW-0732">Signal</keyword>
<reference evidence="4 5" key="1">
    <citation type="journal article" date="2012" name="Stand. Genomic Sci.">
        <title>Complete genome sequence of the facultatively chemolithoautotrophic and methylotrophic alpha Proteobacterium Starkeya novella type strain (ATCC 8093(T)).</title>
        <authorList>
            <person name="Kappler U."/>
            <person name="Davenport K."/>
            <person name="Beatson S."/>
            <person name="Lucas S."/>
            <person name="Lapidus A."/>
            <person name="Copeland A."/>
            <person name="Berry K.W."/>
            <person name="Glavina Del Rio T."/>
            <person name="Hammon N."/>
            <person name="Dalin E."/>
            <person name="Tice H."/>
            <person name="Pitluck S."/>
            <person name="Richardson P."/>
            <person name="Bruce D."/>
            <person name="Goodwin L.A."/>
            <person name="Han C."/>
            <person name="Tapia R."/>
            <person name="Detter J.C."/>
            <person name="Chang Y.J."/>
            <person name="Jeffries C.D."/>
            <person name="Land M."/>
            <person name="Hauser L."/>
            <person name="Kyrpides N.C."/>
            <person name="Goker M."/>
            <person name="Ivanova N."/>
            <person name="Klenk H.P."/>
            <person name="Woyke T."/>
        </authorList>
    </citation>
    <scope>NUCLEOTIDE SEQUENCE [LARGE SCALE GENOMIC DNA]</scope>
    <source>
        <strain evidence="5">ATCC 8093 / DSM 506 / JCM 20403 / CCM 1077 / IAM 12100 / NBRC 12443 / NCIMB 10456</strain>
    </source>
</reference>
<dbReference type="STRING" id="639283.Snov_1214"/>
<name>D7A7T2_ANCN5</name>
<dbReference type="EMBL" id="CP002026">
    <property type="protein sequence ID" value="ADH88530.1"/>
    <property type="molecule type" value="Genomic_DNA"/>
</dbReference>
<dbReference type="PANTHER" id="PTHR10009:SF18">
    <property type="entry name" value="PROTEIN YELLOW-LIKE PROTEIN"/>
    <property type="match status" value="1"/>
</dbReference>
<dbReference type="Pfam" id="PF03022">
    <property type="entry name" value="MRJP"/>
    <property type="match status" value="1"/>
</dbReference>
<dbReference type="GO" id="GO:0005576">
    <property type="term" value="C:extracellular region"/>
    <property type="evidence" value="ECO:0007669"/>
    <property type="project" value="UniProtKB-SubCell"/>
</dbReference>
<evidence type="ECO:0000313" key="4">
    <source>
        <dbReference type="EMBL" id="ADH88530.1"/>
    </source>
</evidence>
<dbReference type="PANTHER" id="PTHR10009">
    <property type="entry name" value="PROTEIN YELLOW-RELATED"/>
    <property type="match status" value="1"/>
</dbReference>
<keyword evidence="5" id="KW-1185">Reference proteome</keyword>
<evidence type="ECO:0000256" key="2">
    <source>
        <dbReference type="ARBA" id="ARBA00022525"/>
    </source>
</evidence>
<dbReference type="Proteomes" id="UP000006633">
    <property type="component" value="Chromosome"/>
</dbReference>
<dbReference type="AlphaFoldDB" id="D7A7T2"/>
<dbReference type="Gene3D" id="2.120.10.30">
    <property type="entry name" value="TolB, C-terminal domain"/>
    <property type="match status" value="1"/>
</dbReference>
<dbReference type="InterPro" id="IPR017996">
    <property type="entry name" value="MRJP/yellow-related"/>
</dbReference>
<evidence type="ECO:0000313" key="5">
    <source>
        <dbReference type="Proteomes" id="UP000006633"/>
    </source>
</evidence>
<keyword evidence="2" id="KW-0964">Secreted</keyword>
<evidence type="ECO:0000256" key="1">
    <source>
        <dbReference type="ARBA" id="ARBA00004613"/>
    </source>
</evidence>
<dbReference type="SUPFAM" id="SSF63829">
    <property type="entry name" value="Calcium-dependent phosphotriesterase"/>
    <property type="match status" value="1"/>
</dbReference>
<accession>D7A7T2</accession>
<dbReference type="InterPro" id="IPR011042">
    <property type="entry name" value="6-blade_b-propeller_TolB-like"/>
</dbReference>
<feature type="signal peptide" evidence="3">
    <location>
        <begin position="1"/>
        <end position="19"/>
    </location>
</feature>
<gene>
    <name evidence="4" type="ordered locus">Snov_1214</name>
</gene>
<dbReference type="HOGENOM" id="CLU_031076_0_0_5"/>
<dbReference type="KEGG" id="sno:Snov_1214"/>